<evidence type="ECO:0000313" key="1">
    <source>
        <dbReference type="EMBL" id="KRY81201.1"/>
    </source>
</evidence>
<reference evidence="1 2" key="1">
    <citation type="submission" date="2015-01" db="EMBL/GenBank/DDBJ databases">
        <title>Evolution of Trichinella species and genotypes.</title>
        <authorList>
            <person name="Korhonen P.K."/>
            <person name="Edoardo P."/>
            <person name="Giuseppe L.R."/>
            <person name="Gasser R.B."/>
        </authorList>
    </citation>
    <scope>NUCLEOTIDE SEQUENCE [LARGE SCALE GENOMIC DNA]</scope>
    <source>
        <strain evidence="1">ISS470</strain>
    </source>
</reference>
<gene>
    <name evidence="1" type="ORF">T4D_3395</name>
</gene>
<evidence type="ECO:0000313" key="2">
    <source>
        <dbReference type="Proteomes" id="UP000054995"/>
    </source>
</evidence>
<keyword evidence="2" id="KW-1185">Reference proteome</keyword>
<dbReference type="AlphaFoldDB" id="A0A0V1F5V3"/>
<accession>A0A0V1F5V3</accession>
<dbReference type="Proteomes" id="UP000054995">
    <property type="component" value="Unassembled WGS sequence"/>
</dbReference>
<name>A0A0V1F5V3_TRIPS</name>
<dbReference type="EMBL" id="JYDT01000252">
    <property type="protein sequence ID" value="KRY81201.1"/>
    <property type="molecule type" value="Genomic_DNA"/>
</dbReference>
<organism evidence="1 2">
    <name type="scientific">Trichinella pseudospiralis</name>
    <name type="common">Parasitic roundworm</name>
    <dbReference type="NCBI Taxonomy" id="6337"/>
    <lineage>
        <taxon>Eukaryota</taxon>
        <taxon>Metazoa</taxon>
        <taxon>Ecdysozoa</taxon>
        <taxon>Nematoda</taxon>
        <taxon>Enoplea</taxon>
        <taxon>Dorylaimia</taxon>
        <taxon>Trichinellida</taxon>
        <taxon>Trichinellidae</taxon>
        <taxon>Trichinella</taxon>
    </lineage>
</organism>
<proteinExistence type="predicted"/>
<comment type="caution">
    <text evidence="1">The sequence shown here is derived from an EMBL/GenBank/DDBJ whole genome shotgun (WGS) entry which is preliminary data.</text>
</comment>
<protein>
    <submittedName>
        <fullName evidence="1">Uncharacterized protein</fullName>
    </submittedName>
</protein>
<dbReference type="OrthoDB" id="430476at2759"/>
<sequence length="143" mass="16854">MVKTNHRNLPSCLHTRRLSKYKEDGNEKRDLWPEDTHKCKELIMKTPKCIFKVDHVVTAFLNLSLNEEICMEMLTSFVALPLRNSIYGLKQVSPAWYRMLDDAVRSFRLNKLKNEPCIYLLLEKQTFLCHWCICGRPAHTSKQ</sequence>